<dbReference type="SUPFAM" id="SSF51735">
    <property type="entry name" value="NAD(P)-binding Rossmann-fold domains"/>
    <property type="match status" value="1"/>
</dbReference>
<dbReference type="Pfam" id="PF13460">
    <property type="entry name" value="NAD_binding_10"/>
    <property type="match status" value="1"/>
</dbReference>
<dbReference type="InterPro" id="IPR051604">
    <property type="entry name" value="Ergot_Alk_Oxidoreductase"/>
</dbReference>
<proteinExistence type="predicted"/>
<sequence>MAYDKVIVFGATGDVGSKAALTARQLGAEVVLALRDPSKAVPGLSAAQEQAGGFERVQADLTQPETLRAAVEQTGARAVFIYVALASPDHQRSSLEALKAAGVDWVVLLSSLSVQGDPRAIGADAAFIPFAHASVEVALQDVFGRDHYAAVRPGWFATNLYNYKPAIAASDAPPIISPLGLWDFIAAEDMGRVAGHLLVQGRAALTEGKNEIFIAGPQLTTLGEAITAIGKVLGRNIKAQNIEDDEDAFKVVSDAHPHMPEPLSRQLVAEYRKAEKRSPLYDMLDEAIANVPKYGGGQPGMTVQQWAEAHAVNFK</sequence>
<dbReference type="Proteomes" id="UP001302676">
    <property type="component" value="Unassembled WGS sequence"/>
</dbReference>
<evidence type="ECO:0000313" key="2">
    <source>
        <dbReference type="EMBL" id="KAK4139600.1"/>
    </source>
</evidence>
<evidence type="ECO:0000259" key="1">
    <source>
        <dbReference type="Pfam" id="PF13460"/>
    </source>
</evidence>
<evidence type="ECO:0000313" key="3">
    <source>
        <dbReference type="Proteomes" id="UP001302676"/>
    </source>
</evidence>
<reference evidence="2" key="1">
    <citation type="journal article" date="2023" name="Mol. Phylogenet. Evol.">
        <title>Genome-scale phylogeny and comparative genomics of the fungal order Sordariales.</title>
        <authorList>
            <person name="Hensen N."/>
            <person name="Bonometti L."/>
            <person name="Westerberg I."/>
            <person name="Brannstrom I.O."/>
            <person name="Guillou S."/>
            <person name="Cros-Aarteil S."/>
            <person name="Calhoun S."/>
            <person name="Haridas S."/>
            <person name="Kuo A."/>
            <person name="Mondo S."/>
            <person name="Pangilinan J."/>
            <person name="Riley R."/>
            <person name="LaButti K."/>
            <person name="Andreopoulos B."/>
            <person name="Lipzen A."/>
            <person name="Chen C."/>
            <person name="Yan M."/>
            <person name="Daum C."/>
            <person name="Ng V."/>
            <person name="Clum A."/>
            <person name="Steindorff A."/>
            <person name="Ohm R.A."/>
            <person name="Martin F."/>
            <person name="Silar P."/>
            <person name="Natvig D.O."/>
            <person name="Lalanne C."/>
            <person name="Gautier V."/>
            <person name="Ament-Velasquez S.L."/>
            <person name="Kruys A."/>
            <person name="Hutchinson M.I."/>
            <person name="Powell A.J."/>
            <person name="Barry K."/>
            <person name="Miller A.N."/>
            <person name="Grigoriev I.V."/>
            <person name="Debuchy R."/>
            <person name="Gladieux P."/>
            <person name="Hiltunen Thoren M."/>
            <person name="Johannesson H."/>
        </authorList>
    </citation>
    <scope>NUCLEOTIDE SEQUENCE</scope>
    <source>
        <strain evidence="2">CBS 141.50</strain>
    </source>
</reference>
<protein>
    <submittedName>
        <fullName evidence="2">NAD(P)H azoreductase</fullName>
    </submittedName>
</protein>
<comment type="caution">
    <text evidence="2">The sequence shown here is derived from an EMBL/GenBank/DDBJ whole genome shotgun (WGS) entry which is preliminary data.</text>
</comment>
<name>A0AAN6UVA3_9PEZI</name>
<dbReference type="Gene3D" id="3.40.50.720">
    <property type="entry name" value="NAD(P)-binding Rossmann-like Domain"/>
    <property type="match status" value="1"/>
</dbReference>
<dbReference type="PANTHER" id="PTHR43162">
    <property type="match status" value="1"/>
</dbReference>
<dbReference type="InterPro" id="IPR016040">
    <property type="entry name" value="NAD(P)-bd_dom"/>
</dbReference>
<dbReference type="EMBL" id="MU853657">
    <property type="protein sequence ID" value="KAK4139600.1"/>
    <property type="molecule type" value="Genomic_DNA"/>
</dbReference>
<feature type="domain" description="NAD(P)-binding" evidence="1">
    <location>
        <begin position="10"/>
        <end position="158"/>
    </location>
</feature>
<keyword evidence="3" id="KW-1185">Reference proteome</keyword>
<accession>A0AAN6UVA3</accession>
<reference evidence="2" key="2">
    <citation type="submission" date="2023-05" db="EMBL/GenBank/DDBJ databases">
        <authorList>
            <consortium name="Lawrence Berkeley National Laboratory"/>
            <person name="Steindorff A."/>
            <person name="Hensen N."/>
            <person name="Bonometti L."/>
            <person name="Westerberg I."/>
            <person name="Brannstrom I.O."/>
            <person name="Guillou S."/>
            <person name="Cros-Aarteil S."/>
            <person name="Calhoun S."/>
            <person name="Haridas S."/>
            <person name="Kuo A."/>
            <person name="Mondo S."/>
            <person name="Pangilinan J."/>
            <person name="Riley R."/>
            <person name="Labutti K."/>
            <person name="Andreopoulos B."/>
            <person name="Lipzen A."/>
            <person name="Chen C."/>
            <person name="Yanf M."/>
            <person name="Daum C."/>
            <person name="Ng V."/>
            <person name="Clum A."/>
            <person name="Ohm R."/>
            <person name="Martin F."/>
            <person name="Silar P."/>
            <person name="Natvig D."/>
            <person name="Lalanne C."/>
            <person name="Gautier V."/>
            <person name="Ament-Velasquez S.L."/>
            <person name="Kruys A."/>
            <person name="Hutchinson M.I."/>
            <person name="Powell A.J."/>
            <person name="Barry K."/>
            <person name="Miller A.N."/>
            <person name="Grigoriev I.V."/>
            <person name="Debuchy R."/>
            <person name="Gladieux P."/>
            <person name="Thoren M.H."/>
            <person name="Johannesson H."/>
        </authorList>
    </citation>
    <scope>NUCLEOTIDE SEQUENCE</scope>
    <source>
        <strain evidence="2">CBS 141.50</strain>
    </source>
</reference>
<dbReference type="RefSeq" id="XP_062632971.1">
    <property type="nucleotide sequence ID" value="XM_062785005.1"/>
</dbReference>
<dbReference type="GeneID" id="87821618"/>
<dbReference type="PANTHER" id="PTHR43162:SF1">
    <property type="entry name" value="PRESTALK A DIFFERENTIATION PROTEIN A"/>
    <property type="match status" value="1"/>
</dbReference>
<gene>
    <name evidence="2" type="ORF">C8A04DRAFT_40606</name>
</gene>
<dbReference type="InterPro" id="IPR036291">
    <property type="entry name" value="NAD(P)-bd_dom_sf"/>
</dbReference>
<organism evidence="2 3">
    <name type="scientific">Dichotomopilus funicola</name>
    <dbReference type="NCBI Taxonomy" id="1934379"/>
    <lineage>
        <taxon>Eukaryota</taxon>
        <taxon>Fungi</taxon>
        <taxon>Dikarya</taxon>
        <taxon>Ascomycota</taxon>
        <taxon>Pezizomycotina</taxon>
        <taxon>Sordariomycetes</taxon>
        <taxon>Sordariomycetidae</taxon>
        <taxon>Sordariales</taxon>
        <taxon>Chaetomiaceae</taxon>
        <taxon>Dichotomopilus</taxon>
    </lineage>
</organism>
<dbReference type="AlphaFoldDB" id="A0AAN6UVA3"/>